<keyword evidence="2" id="KW-0808">Transferase</keyword>
<reference evidence="2 3" key="1">
    <citation type="submission" date="2015-12" db="EMBL/GenBank/DDBJ databases">
        <title>Genome sequence of Thalassospira lucentensis MCCC 1A02072.</title>
        <authorList>
            <person name="Lu L."/>
            <person name="Lai Q."/>
            <person name="Shao Z."/>
            <person name="Qian P."/>
        </authorList>
    </citation>
    <scope>NUCLEOTIDE SEQUENCE [LARGE SCALE GENOMIC DNA]</scope>
    <source>
        <strain evidence="2 3">MCCC 1A02072</strain>
    </source>
</reference>
<dbReference type="RefSeq" id="WP_062949185.1">
    <property type="nucleotide sequence ID" value="NZ_LPVY01000003.1"/>
</dbReference>
<sequence>MQIAFYAPLKPIDHPIPSGDRLMARLLCEALAQAGHKVDIASRLRSRVGDGNILRQAQIAELASKLVARLLRQYQNGKRKRPDIWFTYHLYYKAPDWIGPVIAKALDIPYVLAEASFAPKRANGPWAQSHAAVEHALRCASAVFSLNQADMECLAPICAQDRLHYLAPFTHTENWHAADRGEIDPDKPVQLVTTAMMRPGDKLKSYELLAAALGRLNAYNLINWHLTVIGDGPARADVEAAFERHAINPNQLDFAGLCDADHTRIILARSDMFVWPAINEAYGMALLEAQAAALPVLAGDCGGVSGIVADGKTGWLVPVGDIDAFAGKLAECLASDRYSALRDMGQSASQKAEQMHTITAAAKELGNVLHDVMESHGKRKQG</sequence>
<gene>
    <name evidence="2" type="ORF">AUP42_12375</name>
</gene>
<dbReference type="InterPro" id="IPR001296">
    <property type="entry name" value="Glyco_trans_1"/>
</dbReference>
<comment type="caution">
    <text evidence="2">The sequence shown here is derived from an EMBL/GenBank/DDBJ whole genome shotgun (WGS) entry which is preliminary data.</text>
</comment>
<dbReference type="OrthoDB" id="5443996at2"/>
<evidence type="ECO:0000313" key="2">
    <source>
        <dbReference type="EMBL" id="KZB68240.1"/>
    </source>
</evidence>
<evidence type="ECO:0000259" key="1">
    <source>
        <dbReference type="Pfam" id="PF00534"/>
    </source>
</evidence>
<dbReference type="SUPFAM" id="SSF53756">
    <property type="entry name" value="UDP-Glycosyltransferase/glycogen phosphorylase"/>
    <property type="match status" value="1"/>
</dbReference>
<evidence type="ECO:0000313" key="3">
    <source>
        <dbReference type="Proteomes" id="UP000076335"/>
    </source>
</evidence>
<dbReference type="Proteomes" id="UP000076335">
    <property type="component" value="Unassembled WGS sequence"/>
</dbReference>
<name>A0A154LAB2_9PROT</name>
<organism evidence="2 3">
    <name type="scientific">Thalassospira lucentensis</name>
    <dbReference type="NCBI Taxonomy" id="168935"/>
    <lineage>
        <taxon>Bacteria</taxon>
        <taxon>Pseudomonadati</taxon>
        <taxon>Pseudomonadota</taxon>
        <taxon>Alphaproteobacteria</taxon>
        <taxon>Rhodospirillales</taxon>
        <taxon>Thalassospiraceae</taxon>
        <taxon>Thalassospira</taxon>
    </lineage>
</organism>
<dbReference type="CDD" id="cd03801">
    <property type="entry name" value="GT4_PimA-like"/>
    <property type="match status" value="1"/>
</dbReference>
<proteinExistence type="predicted"/>
<accession>A0A154LAB2</accession>
<dbReference type="EMBL" id="LPVY01000003">
    <property type="protein sequence ID" value="KZB68240.1"/>
    <property type="molecule type" value="Genomic_DNA"/>
</dbReference>
<dbReference type="Gene3D" id="3.40.50.2000">
    <property type="entry name" value="Glycogen Phosphorylase B"/>
    <property type="match status" value="2"/>
</dbReference>
<dbReference type="AlphaFoldDB" id="A0A154LAB2"/>
<dbReference type="PANTHER" id="PTHR45947">
    <property type="entry name" value="SULFOQUINOVOSYL TRANSFERASE SQD2"/>
    <property type="match status" value="1"/>
</dbReference>
<protein>
    <submittedName>
        <fullName evidence="2">Glycosyl transferase</fullName>
    </submittedName>
</protein>
<dbReference type="GO" id="GO:0016758">
    <property type="term" value="F:hexosyltransferase activity"/>
    <property type="evidence" value="ECO:0007669"/>
    <property type="project" value="TreeGrafter"/>
</dbReference>
<dbReference type="PANTHER" id="PTHR45947:SF3">
    <property type="entry name" value="SULFOQUINOVOSYL TRANSFERASE SQD2"/>
    <property type="match status" value="1"/>
</dbReference>
<feature type="domain" description="Glycosyl transferase family 1" evidence="1">
    <location>
        <begin position="202"/>
        <end position="348"/>
    </location>
</feature>
<dbReference type="Pfam" id="PF00534">
    <property type="entry name" value="Glycos_transf_1"/>
    <property type="match status" value="1"/>
</dbReference>
<dbReference type="InterPro" id="IPR050194">
    <property type="entry name" value="Glycosyltransferase_grp1"/>
</dbReference>